<dbReference type="EMBL" id="JABSTU010000010">
    <property type="protein sequence ID" value="KAH8019474.1"/>
    <property type="molecule type" value="Genomic_DNA"/>
</dbReference>
<evidence type="ECO:0000313" key="2">
    <source>
        <dbReference type="Proteomes" id="UP000821866"/>
    </source>
</evidence>
<organism evidence="1 2">
    <name type="scientific">Rhipicephalus microplus</name>
    <name type="common">Cattle tick</name>
    <name type="synonym">Boophilus microplus</name>
    <dbReference type="NCBI Taxonomy" id="6941"/>
    <lineage>
        <taxon>Eukaryota</taxon>
        <taxon>Metazoa</taxon>
        <taxon>Ecdysozoa</taxon>
        <taxon>Arthropoda</taxon>
        <taxon>Chelicerata</taxon>
        <taxon>Arachnida</taxon>
        <taxon>Acari</taxon>
        <taxon>Parasitiformes</taxon>
        <taxon>Ixodida</taxon>
        <taxon>Ixodoidea</taxon>
        <taxon>Ixodidae</taxon>
        <taxon>Rhipicephalinae</taxon>
        <taxon>Rhipicephalus</taxon>
        <taxon>Boophilus</taxon>
    </lineage>
</organism>
<protein>
    <submittedName>
        <fullName evidence="1">Uncharacterized protein</fullName>
    </submittedName>
</protein>
<dbReference type="PANTHER" id="PTHR47526">
    <property type="entry name" value="ATP-DEPENDENT DNA HELICASE"/>
    <property type="match status" value="1"/>
</dbReference>
<proteinExistence type="predicted"/>
<comment type="caution">
    <text evidence="1">The sequence shown here is derived from an EMBL/GenBank/DDBJ whole genome shotgun (WGS) entry which is preliminary data.</text>
</comment>
<gene>
    <name evidence="1" type="ORF">HPB51_019496</name>
</gene>
<dbReference type="PANTHER" id="PTHR47526:SF3">
    <property type="entry name" value="PHD-TYPE DOMAIN-CONTAINING PROTEIN"/>
    <property type="match status" value="1"/>
</dbReference>
<accession>A0A9J6DBX2</accession>
<evidence type="ECO:0000313" key="1">
    <source>
        <dbReference type="EMBL" id="KAH8019474.1"/>
    </source>
</evidence>
<reference evidence="1" key="2">
    <citation type="submission" date="2021-09" db="EMBL/GenBank/DDBJ databases">
        <authorList>
            <person name="Jia N."/>
            <person name="Wang J."/>
            <person name="Shi W."/>
            <person name="Du L."/>
            <person name="Sun Y."/>
            <person name="Zhan W."/>
            <person name="Jiang J."/>
            <person name="Wang Q."/>
            <person name="Zhang B."/>
            <person name="Ji P."/>
            <person name="Sakyi L.B."/>
            <person name="Cui X."/>
            <person name="Yuan T."/>
            <person name="Jiang B."/>
            <person name="Yang W."/>
            <person name="Lam T.T.-Y."/>
            <person name="Chang Q."/>
            <person name="Ding S."/>
            <person name="Wang X."/>
            <person name="Zhu J."/>
            <person name="Ruan X."/>
            <person name="Zhao L."/>
            <person name="Wei J."/>
            <person name="Que T."/>
            <person name="Du C."/>
            <person name="Cheng J."/>
            <person name="Dai P."/>
            <person name="Han X."/>
            <person name="Huang E."/>
            <person name="Gao Y."/>
            <person name="Liu J."/>
            <person name="Shao H."/>
            <person name="Ye R."/>
            <person name="Li L."/>
            <person name="Wei W."/>
            <person name="Wang X."/>
            <person name="Wang C."/>
            <person name="Huo Q."/>
            <person name="Li W."/>
            <person name="Guo W."/>
            <person name="Chen H."/>
            <person name="Chen S."/>
            <person name="Zhou L."/>
            <person name="Zhou L."/>
            <person name="Ni X."/>
            <person name="Tian J."/>
            <person name="Zhou Y."/>
            <person name="Sheng Y."/>
            <person name="Liu T."/>
            <person name="Pan Y."/>
            <person name="Xia L."/>
            <person name="Li J."/>
            <person name="Zhao F."/>
            <person name="Cao W."/>
        </authorList>
    </citation>
    <scope>NUCLEOTIDE SEQUENCE</scope>
    <source>
        <strain evidence="1">Rmic-2018</strain>
        <tissue evidence="1">Larvae</tissue>
    </source>
</reference>
<name>A0A9J6DBX2_RHIMP</name>
<dbReference type="Proteomes" id="UP000821866">
    <property type="component" value="Chromosome 8"/>
</dbReference>
<dbReference type="AlphaFoldDB" id="A0A9J6DBX2"/>
<sequence length="115" mass="12802">MAGNGEACSHVAALLFYFEYGVRARDGDSCTDVANSWLPPHVRKIEHTQYLSGSVVTGRLIRAIHSRRRFSDRSLVFAHSVVRTFGTLKKPGSLLLLSIFICLLCVRLEQPTIAQ</sequence>
<reference evidence="1" key="1">
    <citation type="journal article" date="2020" name="Cell">
        <title>Large-Scale Comparative Analyses of Tick Genomes Elucidate Their Genetic Diversity and Vector Capacities.</title>
        <authorList>
            <consortium name="Tick Genome and Microbiome Consortium (TIGMIC)"/>
            <person name="Jia N."/>
            <person name="Wang J."/>
            <person name="Shi W."/>
            <person name="Du L."/>
            <person name="Sun Y."/>
            <person name="Zhan W."/>
            <person name="Jiang J.F."/>
            <person name="Wang Q."/>
            <person name="Zhang B."/>
            <person name="Ji P."/>
            <person name="Bell-Sakyi L."/>
            <person name="Cui X.M."/>
            <person name="Yuan T.T."/>
            <person name="Jiang B.G."/>
            <person name="Yang W.F."/>
            <person name="Lam T.T."/>
            <person name="Chang Q.C."/>
            <person name="Ding S.J."/>
            <person name="Wang X.J."/>
            <person name="Zhu J.G."/>
            <person name="Ruan X.D."/>
            <person name="Zhao L."/>
            <person name="Wei J.T."/>
            <person name="Ye R.Z."/>
            <person name="Que T.C."/>
            <person name="Du C.H."/>
            <person name="Zhou Y.H."/>
            <person name="Cheng J.X."/>
            <person name="Dai P.F."/>
            <person name="Guo W.B."/>
            <person name="Han X.H."/>
            <person name="Huang E.J."/>
            <person name="Li L.F."/>
            <person name="Wei W."/>
            <person name="Gao Y.C."/>
            <person name="Liu J.Z."/>
            <person name="Shao H.Z."/>
            <person name="Wang X."/>
            <person name="Wang C.C."/>
            <person name="Yang T.C."/>
            <person name="Huo Q.B."/>
            <person name="Li W."/>
            <person name="Chen H.Y."/>
            <person name="Chen S.E."/>
            <person name="Zhou L.G."/>
            <person name="Ni X.B."/>
            <person name="Tian J.H."/>
            <person name="Sheng Y."/>
            <person name="Liu T."/>
            <person name="Pan Y.S."/>
            <person name="Xia L.Y."/>
            <person name="Li J."/>
            <person name="Zhao F."/>
            <person name="Cao W.C."/>
        </authorList>
    </citation>
    <scope>NUCLEOTIDE SEQUENCE</scope>
    <source>
        <strain evidence="1">Rmic-2018</strain>
    </source>
</reference>
<keyword evidence="2" id="KW-1185">Reference proteome</keyword>